<dbReference type="GO" id="GO:0005886">
    <property type="term" value="C:plasma membrane"/>
    <property type="evidence" value="ECO:0007669"/>
    <property type="project" value="TreeGrafter"/>
</dbReference>
<organism evidence="4 5">
    <name type="scientific">Escallonia rubra</name>
    <dbReference type="NCBI Taxonomy" id="112253"/>
    <lineage>
        <taxon>Eukaryota</taxon>
        <taxon>Viridiplantae</taxon>
        <taxon>Streptophyta</taxon>
        <taxon>Embryophyta</taxon>
        <taxon>Tracheophyta</taxon>
        <taxon>Spermatophyta</taxon>
        <taxon>Magnoliopsida</taxon>
        <taxon>eudicotyledons</taxon>
        <taxon>Gunneridae</taxon>
        <taxon>Pentapetalae</taxon>
        <taxon>asterids</taxon>
        <taxon>campanulids</taxon>
        <taxon>Escalloniales</taxon>
        <taxon>Escalloniaceae</taxon>
        <taxon>Escallonia</taxon>
    </lineage>
</organism>
<comment type="caution">
    <text evidence="4">The sequence shown here is derived from an EMBL/GenBank/DDBJ whole genome shotgun (WGS) entry which is preliminary data.</text>
</comment>
<dbReference type="GO" id="GO:0009055">
    <property type="term" value="F:electron transfer activity"/>
    <property type="evidence" value="ECO:0007669"/>
    <property type="project" value="InterPro"/>
</dbReference>
<evidence type="ECO:0000313" key="5">
    <source>
        <dbReference type="Proteomes" id="UP001187471"/>
    </source>
</evidence>
<keyword evidence="1" id="KW-0472">Membrane</keyword>
<dbReference type="SUPFAM" id="SSF49503">
    <property type="entry name" value="Cupredoxins"/>
    <property type="match status" value="1"/>
</dbReference>
<dbReference type="PANTHER" id="PTHR33021">
    <property type="entry name" value="BLUE COPPER PROTEIN"/>
    <property type="match status" value="1"/>
</dbReference>
<feature type="transmembrane region" description="Helical" evidence="1">
    <location>
        <begin position="101"/>
        <end position="120"/>
    </location>
</feature>
<dbReference type="PROSITE" id="PS51485">
    <property type="entry name" value="PHYTOCYANIN"/>
    <property type="match status" value="1"/>
</dbReference>
<reference evidence="4" key="1">
    <citation type="submission" date="2022-12" db="EMBL/GenBank/DDBJ databases">
        <title>Draft genome assemblies for two species of Escallonia (Escalloniales).</title>
        <authorList>
            <person name="Chanderbali A."/>
            <person name="Dervinis C."/>
            <person name="Anghel I."/>
            <person name="Soltis D."/>
            <person name="Soltis P."/>
            <person name="Zapata F."/>
        </authorList>
    </citation>
    <scope>NUCLEOTIDE SEQUENCE</scope>
    <source>
        <strain evidence="4">UCBG92.1500</strain>
        <tissue evidence="4">Leaf</tissue>
    </source>
</reference>
<keyword evidence="5" id="KW-1185">Reference proteome</keyword>
<dbReference type="InterPro" id="IPR003245">
    <property type="entry name" value="Phytocyanin_dom"/>
</dbReference>
<feature type="domain" description="Phytocyanin" evidence="3">
    <location>
        <begin position="1"/>
        <end position="86"/>
    </location>
</feature>
<protein>
    <recommendedName>
        <fullName evidence="3">Phytocyanin domain-containing protein</fullName>
    </recommendedName>
</protein>
<dbReference type="InterPro" id="IPR039391">
    <property type="entry name" value="Phytocyanin-like"/>
</dbReference>
<evidence type="ECO:0000256" key="2">
    <source>
        <dbReference type="SAM" id="SignalP"/>
    </source>
</evidence>
<keyword evidence="1" id="KW-1133">Transmembrane helix</keyword>
<proteinExistence type="predicted"/>
<name>A0AA88UJB7_9ASTE</name>
<feature type="signal peptide" evidence="2">
    <location>
        <begin position="1"/>
        <end position="24"/>
    </location>
</feature>
<dbReference type="Proteomes" id="UP001187471">
    <property type="component" value="Unassembled WGS sequence"/>
</dbReference>
<dbReference type="Gene3D" id="2.60.40.420">
    <property type="entry name" value="Cupredoxins - blue copper proteins"/>
    <property type="match status" value="1"/>
</dbReference>
<keyword evidence="2" id="KW-0732">Signal</keyword>
<keyword evidence="1" id="KW-0812">Transmembrane</keyword>
<dbReference type="Pfam" id="PF02298">
    <property type="entry name" value="Cu_bind_like"/>
    <property type="match status" value="1"/>
</dbReference>
<evidence type="ECO:0000313" key="4">
    <source>
        <dbReference type="EMBL" id="KAK2983983.1"/>
    </source>
</evidence>
<evidence type="ECO:0000259" key="3">
    <source>
        <dbReference type="PROSITE" id="PS51485"/>
    </source>
</evidence>
<feature type="chain" id="PRO_5041690992" description="Phytocyanin domain-containing protein" evidence="2">
    <location>
        <begin position="25"/>
        <end position="121"/>
    </location>
</feature>
<dbReference type="EMBL" id="JAVXUO010001279">
    <property type="protein sequence ID" value="KAK2983983.1"/>
    <property type="molecule type" value="Genomic_DNA"/>
</dbReference>
<dbReference type="InterPro" id="IPR008972">
    <property type="entry name" value="Cupredoxin"/>
</dbReference>
<gene>
    <name evidence="4" type="ORF">RJ640_027308</name>
</gene>
<dbReference type="AlphaFoldDB" id="A0AA88UJB7"/>
<evidence type="ECO:0000256" key="1">
    <source>
        <dbReference type="SAM" id="Phobius"/>
    </source>
</evidence>
<dbReference type="PANTHER" id="PTHR33021:SF533">
    <property type="entry name" value="PHYTOCYANIN DOMAIN-CONTAINING PROTEIN"/>
    <property type="match status" value="1"/>
</dbReference>
<accession>A0AA88UJB7</accession>
<sequence>MAYNMLGFFIILAVLSPAMYPVGAHNVFKVNGTGFESCIKPTLTEALMSGNDAIVLATPGRKWYICGVKWPHCAVGGQKLFITVSSEWMAPSPLASSANGMTAKFFPAAMILVLIVSIFGP</sequence>